<protein>
    <submittedName>
        <fullName evidence="1">DUF354 domain-containing protein</fullName>
    </submittedName>
</protein>
<dbReference type="PANTHER" id="PTHR39662:SF1">
    <property type="entry name" value="DUF354 DOMAIN-CONTAINING PROTEIN"/>
    <property type="match status" value="1"/>
</dbReference>
<gene>
    <name evidence="1" type="ORF">EWF95_07085</name>
</gene>
<accession>A0A544QMW4</accession>
<dbReference type="OrthoDB" id="185087at2157"/>
<evidence type="ECO:0000313" key="1">
    <source>
        <dbReference type="EMBL" id="TQQ80253.1"/>
    </source>
</evidence>
<sequence length="353" mass="39097">MKVVITIQHPGHVHFYRHAIEHLQATGHEVHVFARDRPMALTLLDRYGIDYEVLTHKFDSRLKMALGQLRYERNLLKRVREIDPDVITAIGGLAIAHVSQLVDARSVLFTDTEHATLTNSLAFPFADTICTPDCYEGDIGPKQLRYPGYHELAYLHPDRFDPDPTVLSDIGIDPTDRFVILRLVDWNAAHDVGDSGFSDIESVVTALESTGVSVYITAEGGVPDAVERCQLPVAPHKIHHLMYYADLFIGEGATMATESAVLGTPGLFVSTIRLGYTAELADRYGLLANFDGSNRQSEAIEAGVSILDEYDQSLWDRRRQRMLADKIDTTTVILEQLAGTTPTAEAPTPDSVS</sequence>
<dbReference type="SUPFAM" id="SSF53756">
    <property type="entry name" value="UDP-Glycosyltransferase/glycogen phosphorylase"/>
    <property type="match status" value="1"/>
</dbReference>
<dbReference type="AlphaFoldDB" id="A0A544QMW4"/>
<keyword evidence="2" id="KW-1185">Reference proteome</keyword>
<dbReference type="Pfam" id="PF04007">
    <property type="entry name" value="DUF354"/>
    <property type="match status" value="1"/>
</dbReference>
<comment type="caution">
    <text evidence="1">The sequence shown here is derived from an EMBL/GenBank/DDBJ whole genome shotgun (WGS) entry which is preliminary data.</text>
</comment>
<dbReference type="PIRSF" id="PIRSF005357">
    <property type="entry name" value="UCP005357"/>
    <property type="match status" value="1"/>
</dbReference>
<reference evidence="1 2" key="1">
    <citation type="submission" date="2019-02" db="EMBL/GenBank/DDBJ databases">
        <title>Halonotius sp. a new haloqrchaeon isolated from saline water.</title>
        <authorList>
            <person name="Duran-Viseras A."/>
            <person name="Sanchez-Porro C."/>
            <person name="Ventosa A."/>
        </authorList>
    </citation>
    <scope>NUCLEOTIDE SEQUENCE [LARGE SCALE GENOMIC DNA]</scope>
    <source>
        <strain evidence="1 2">F9-27</strain>
    </source>
</reference>
<evidence type="ECO:0000313" key="2">
    <source>
        <dbReference type="Proteomes" id="UP000315385"/>
    </source>
</evidence>
<dbReference type="Gene3D" id="3.40.50.2000">
    <property type="entry name" value="Glycogen Phosphorylase B"/>
    <property type="match status" value="1"/>
</dbReference>
<organism evidence="1 2">
    <name type="scientific">Halonotius roseus</name>
    <dbReference type="NCBI Taxonomy" id="2511997"/>
    <lineage>
        <taxon>Archaea</taxon>
        <taxon>Methanobacteriati</taxon>
        <taxon>Methanobacteriota</taxon>
        <taxon>Stenosarchaea group</taxon>
        <taxon>Halobacteria</taxon>
        <taxon>Halobacteriales</taxon>
        <taxon>Haloferacaceae</taxon>
        <taxon>Halonotius</taxon>
    </lineage>
</organism>
<dbReference type="PANTHER" id="PTHR39662">
    <property type="entry name" value="DUF354 DOMAIN-CONTAINING PROTEIN-RELATED"/>
    <property type="match status" value="1"/>
</dbReference>
<dbReference type="Proteomes" id="UP000315385">
    <property type="component" value="Unassembled WGS sequence"/>
</dbReference>
<name>A0A544QMW4_9EURY</name>
<dbReference type="RefSeq" id="WP_142443375.1">
    <property type="nucleotide sequence ID" value="NZ_SESI01000002.1"/>
</dbReference>
<dbReference type="EMBL" id="SESI01000002">
    <property type="protein sequence ID" value="TQQ80253.1"/>
    <property type="molecule type" value="Genomic_DNA"/>
</dbReference>
<proteinExistence type="predicted"/>
<dbReference type="InterPro" id="IPR007152">
    <property type="entry name" value="DUF354"/>
</dbReference>